<dbReference type="EMBL" id="HACA01013465">
    <property type="protein sequence ID" value="CDW30826.1"/>
    <property type="molecule type" value="Transcribed_RNA"/>
</dbReference>
<organism evidence="1">
    <name type="scientific">Lepeophtheirus salmonis</name>
    <name type="common">Salmon louse</name>
    <name type="synonym">Caligus salmonis</name>
    <dbReference type="NCBI Taxonomy" id="72036"/>
    <lineage>
        <taxon>Eukaryota</taxon>
        <taxon>Metazoa</taxon>
        <taxon>Ecdysozoa</taxon>
        <taxon>Arthropoda</taxon>
        <taxon>Crustacea</taxon>
        <taxon>Multicrustacea</taxon>
        <taxon>Hexanauplia</taxon>
        <taxon>Copepoda</taxon>
        <taxon>Siphonostomatoida</taxon>
        <taxon>Caligidae</taxon>
        <taxon>Lepeophtheirus</taxon>
    </lineage>
</organism>
<evidence type="ECO:0000313" key="1">
    <source>
        <dbReference type="EMBL" id="CDW30826.1"/>
    </source>
</evidence>
<reference evidence="1" key="1">
    <citation type="submission" date="2014-05" db="EMBL/GenBank/DDBJ databases">
        <authorList>
            <person name="Chronopoulou M."/>
        </authorList>
    </citation>
    <scope>NUCLEOTIDE SEQUENCE</scope>
    <source>
        <tissue evidence="1">Whole organism</tissue>
    </source>
</reference>
<sequence length="39" mass="4467">MVLEDLVVDVSIDFLVDLEEEGRHHTAVEHHDAEDHDLS</sequence>
<accession>A0A0K2TZL1</accession>
<dbReference type="AlphaFoldDB" id="A0A0K2TZL1"/>
<proteinExistence type="predicted"/>
<protein>
    <submittedName>
        <fullName evidence="1">Uncharacterized protein</fullName>
    </submittedName>
</protein>
<name>A0A0K2TZL1_LEPSM</name>